<dbReference type="Proteomes" id="UP000801492">
    <property type="component" value="Unassembled WGS sequence"/>
</dbReference>
<comment type="caution">
    <text evidence="2">The sequence shown here is derived from an EMBL/GenBank/DDBJ whole genome shotgun (WGS) entry which is preliminary data.</text>
</comment>
<dbReference type="OrthoDB" id="10527718at2759"/>
<dbReference type="AlphaFoldDB" id="A0A8K0DBP4"/>
<reference evidence="2" key="1">
    <citation type="submission" date="2019-08" db="EMBL/GenBank/DDBJ databases">
        <title>The genome of the North American firefly Photinus pyralis.</title>
        <authorList>
            <consortium name="Photinus pyralis genome working group"/>
            <person name="Fallon T.R."/>
            <person name="Sander Lower S.E."/>
            <person name="Weng J.-K."/>
        </authorList>
    </citation>
    <scope>NUCLEOTIDE SEQUENCE</scope>
    <source>
        <strain evidence="2">TRF0915ILg1</strain>
        <tissue evidence="2">Whole body</tissue>
    </source>
</reference>
<name>A0A8K0DBP4_IGNLU</name>
<feature type="region of interest" description="Disordered" evidence="1">
    <location>
        <begin position="118"/>
        <end position="204"/>
    </location>
</feature>
<keyword evidence="3" id="KW-1185">Reference proteome</keyword>
<sequence>MTAESNNYWTRDEDIDADFAAVSDLYDHSVKHKFKPSVQERKARSKPSLFIDDSPEEELFNTFTPYGRGASFLDSNFKLAGVGGVPSFLQKQRQEEIINDIRETSEFRFSSDEIIKNLGQPSEMCSPSPSSNHSFDSGHASSASPSKETISSNGSGPPSPKKISKEKPPPLYDILKAGRNGNKARFKNQNKKNSKQSENIASKNVFHSVSDKAYDINSKQDFPELH</sequence>
<evidence type="ECO:0000313" key="3">
    <source>
        <dbReference type="Proteomes" id="UP000801492"/>
    </source>
</evidence>
<accession>A0A8K0DBP4</accession>
<gene>
    <name evidence="2" type="ORF">ILUMI_05064</name>
</gene>
<evidence type="ECO:0000313" key="2">
    <source>
        <dbReference type="EMBL" id="KAF2901121.1"/>
    </source>
</evidence>
<protein>
    <submittedName>
        <fullName evidence="2">Uncharacterized protein</fullName>
    </submittedName>
</protein>
<feature type="compositionally biased region" description="Polar residues" evidence="1">
    <location>
        <begin position="139"/>
        <end position="149"/>
    </location>
</feature>
<feature type="compositionally biased region" description="Basic residues" evidence="1">
    <location>
        <begin position="182"/>
        <end position="194"/>
    </location>
</feature>
<dbReference type="EMBL" id="VTPC01001855">
    <property type="protein sequence ID" value="KAF2901121.1"/>
    <property type="molecule type" value="Genomic_DNA"/>
</dbReference>
<feature type="compositionally biased region" description="Low complexity" evidence="1">
    <location>
        <begin position="121"/>
        <end position="137"/>
    </location>
</feature>
<proteinExistence type="predicted"/>
<evidence type="ECO:0000256" key="1">
    <source>
        <dbReference type="SAM" id="MobiDB-lite"/>
    </source>
</evidence>
<organism evidence="2 3">
    <name type="scientific">Ignelater luminosus</name>
    <name type="common">Cucubano</name>
    <name type="synonym">Pyrophorus luminosus</name>
    <dbReference type="NCBI Taxonomy" id="2038154"/>
    <lineage>
        <taxon>Eukaryota</taxon>
        <taxon>Metazoa</taxon>
        <taxon>Ecdysozoa</taxon>
        <taxon>Arthropoda</taxon>
        <taxon>Hexapoda</taxon>
        <taxon>Insecta</taxon>
        <taxon>Pterygota</taxon>
        <taxon>Neoptera</taxon>
        <taxon>Endopterygota</taxon>
        <taxon>Coleoptera</taxon>
        <taxon>Polyphaga</taxon>
        <taxon>Elateriformia</taxon>
        <taxon>Elateroidea</taxon>
        <taxon>Elateridae</taxon>
        <taxon>Agrypninae</taxon>
        <taxon>Pyrophorini</taxon>
        <taxon>Ignelater</taxon>
    </lineage>
</organism>